<proteinExistence type="predicted"/>
<organism evidence="1 2">
    <name type="scientific">Turnera subulata</name>
    <dbReference type="NCBI Taxonomy" id="218843"/>
    <lineage>
        <taxon>Eukaryota</taxon>
        <taxon>Viridiplantae</taxon>
        <taxon>Streptophyta</taxon>
        <taxon>Embryophyta</taxon>
        <taxon>Tracheophyta</taxon>
        <taxon>Spermatophyta</taxon>
        <taxon>Magnoliopsida</taxon>
        <taxon>eudicotyledons</taxon>
        <taxon>Gunneridae</taxon>
        <taxon>Pentapetalae</taxon>
        <taxon>rosids</taxon>
        <taxon>fabids</taxon>
        <taxon>Malpighiales</taxon>
        <taxon>Passifloraceae</taxon>
        <taxon>Turnera</taxon>
    </lineage>
</organism>
<evidence type="ECO:0000313" key="2">
    <source>
        <dbReference type="Proteomes" id="UP001141552"/>
    </source>
</evidence>
<sequence>MVPVEQLVAVPDQRNEELEWGLVPYSGEEGEASFGFFDYGESDRNLMSTICCVLLLCAISTLQEKAERRTIVAEDQRIEGLGEWLVPYSGEGGEASQGFLNHGGHDGDYILKFLLLLLSCLLFLQEKTERRNILEVEDQGIEGLEKGLVVPFPGVEGEASQRFGEKYDVDGGGGGWEGEDYGEEYDDYDEYGDYEYDDDAYGDYGGEYEDEEYGGGGGGYFKGDLRHGGAWMENVSFWNPRAGNWLKNEKDPNPVIKNLQLPGMFVAPNQYYLDKFLNSLSRRARHFLTPYFKMIQKSMGFEVPSCLPDDYHLPFEIIRPANEHPLIKRTGKKNRIMDDVDECIDNALYWIHLITGDQHELGEVERVNMYGYPLGFFYLTFKALNLSTKQSETFQAVVHHCRVLRNANSCFIRVKP</sequence>
<name>A0A9Q0G4Y2_9ROSI</name>
<dbReference type="AlphaFoldDB" id="A0A9Q0G4Y2"/>
<dbReference type="Proteomes" id="UP001141552">
    <property type="component" value="Unassembled WGS sequence"/>
</dbReference>
<keyword evidence="2" id="KW-1185">Reference proteome</keyword>
<comment type="caution">
    <text evidence="1">The sequence shown here is derived from an EMBL/GenBank/DDBJ whole genome shotgun (WGS) entry which is preliminary data.</text>
</comment>
<reference evidence="1" key="2">
    <citation type="journal article" date="2023" name="Plants (Basel)">
        <title>Annotation of the Turnera subulata (Passifloraceae) Draft Genome Reveals the S-Locus Evolved after the Divergence of Turneroideae from Passifloroideae in a Stepwise Manner.</title>
        <authorList>
            <person name="Henning P.M."/>
            <person name="Roalson E.H."/>
            <person name="Mir W."/>
            <person name="McCubbin A.G."/>
            <person name="Shore J.S."/>
        </authorList>
    </citation>
    <scope>NUCLEOTIDE SEQUENCE</scope>
    <source>
        <strain evidence="1">F60SS</strain>
    </source>
</reference>
<reference evidence="1" key="1">
    <citation type="submission" date="2022-02" db="EMBL/GenBank/DDBJ databases">
        <authorList>
            <person name="Henning P.M."/>
            <person name="McCubbin A.G."/>
            <person name="Shore J.S."/>
        </authorList>
    </citation>
    <scope>NUCLEOTIDE SEQUENCE</scope>
    <source>
        <strain evidence="1">F60SS</strain>
        <tissue evidence="1">Leaves</tissue>
    </source>
</reference>
<gene>
    <name evidence="1" type="ORF">Tsubulata_041861</name>
</gene>
<evidence type="ECO:0000313" key="1">
    <source>
        <dbReference type="EMBL" id="KAJ4843221.1"/>
    </source>
</evidence>
<dbReference type="EMBL" id="JAKUCV010002292">
    <property type="protein sequence ID" value="KAJ4843221.1"/>
    <property type="molecule type" value="Genomic_DNA"/>
</dbReference>
<protein>
    <submittedName>
        <fullName evidence="1">Uncharacterized protein</fullName>
    </submittedName>
</protein>
<accession>A0A9Q0G4Y2</accession>